<name>A0A9P1IIW0_9PELO</name>
<sequence length="102" mass="11665">MANFFIIIVLSIIFLELSNQSEDLIGIKGGSEEDGDFVAIGILDATIPPQIKKRSNSGYCSDYKQQYDVYCNGFWTDRSPRLQTVLYTFCPHYENKCVRNKL</sequence>
<dbReference type="AlphaFoldDB" id="A0A9P1IIW0"/>
<gene>
    <name evidence="2" type="ORF">CAMP_LOCUS8543</name>
</gene>
<evidence type="ECO:0000313" key="2">
    <source>
        <dbReference type="EMBL" id="CAI5445906.1"/>
    </source>
</evidence>
<keyword evidence="1" id="KW-0732">Signal</keyword>
<organism evidence="2 3">
    <name type="scientific">Caenorhabditis angaria</name>
    <dbReference type="NCBI Taxonomy" id="860376"/>
    <lineage>
        <taxon>Eukaryota</taxon>
        <taxon>Metazoa</taxon>
        <taxon>Ecdysozoa</taxon>
        <taxon>Nematoda</taxon>
        <taxon>Chromadorea</taxon>
        <taxon>Rhabditida</taxon>
        <taxon>Rhabditina</taxon>
        <taxon>Rhabditomorpha</taxon>
        <taxon>Rhabditoidea</taxon>
        <taxon>Rhabditidae</taxon>
        <taxon>Peloderinae</taxon>
        <taxon>Caenorhabditis</taxon>
    </lineage>
</organism>
<evidence type="ECO:0000313" key="3">
    <source>
        <dbReference type="Proteomes" id="UP001152747"/>
    </source>
</evidence>
<feature type="signal peptide" evidence="1">
    <location>
        <begin position="1"/>
        <end position="20"/>
    </location>
</feature>
<evidence type="ECO:0000256" key="1">
    <source>
        <dbReference type="SAM" id="SignalP"/>
    </source>
</evidence>
<protein>
    <submittedName>
        <fullName evidence="2">Uncharacterized protein</fullName>
    </submittedName>
</protein>
<accession>A0A9P1IIW0</accession>
<feature type="chain" id="PRO_5040440990" evidence="1">
    <location>
        <begin position="21"/>
        <end position="102"/>
    </location>
</feature>
<reference evidence="2" key="1">
    <citation type="submission" date="2022-11" db="EMBL/GenBank/DDBJ databases">
        <authorList>
            <person name="Kikuchi T."/>
        </authorList>
    </citation>
    <scope>NUCLEOTIDE SEQUENCE</scope>
    <source>
        <strain evidence="2">PS1010</strain>
    </source>
</reference>
<comment type="caution">
    <text evidence="2">The sequence shown here is derived from an EMBL/GenBank/DDBJ whole genome shotgun (WGS) entry which is preliminary data.</text>
</comment>
<proteinExistence type="predicted"/>
<dbReference type="EMBL" id="CANHGI010000003">
    <property type="protein sequence ID" value="CAI5445906.1"/>
    <property type="molecule type" value="Genomic_DNA"/>
</dbReference>
<keyword evidence="3" id="KW-1185">Reference proteome</keyword>
<dbReference type="OrthoDB" id="5800584at2759"/>
<dbReference type="Proteomes" id="UP001152747">
    <property type="component" value="Unassembled WGS sequence"/>
</dbReference>